<dbReference type="SMART" id="SM00853">
    <property type="entry name" value="MutL_C"/>
    <property type="match status" value="1"/>
</dbReference>
<dbReference type="PANTHER" id="PTHR10073">
    <property type="entry name" value="DNA MISMATCH REPAIR PROTEIN MLH, PMS, MUTL"/>
    <property type="match status" value="1"/>
</dbReference>
<evidence type="ECO:0000256" key="1">
    <source>
        <dbReference type="ARBA" id="ARBA00006082"/>
    </source>
</evidence>
<organism evidence="4 5">
    <name type="scientific">Aspergillus saccharolyticus JOP 1030-1</name>
    <dbReference type="NCBI Taxonomy" id="1450539"/>
    <lineage>
        <taxon>Eukaryota</taxon>
        <taxon>Fungi</taxon>
        <taxon>Dikarya</taxon>
        <taxon>Ascomycota</taxon>
        <taxon>Pezizomycotina</taxon>
        <taxon>Eurotiomycetes</taxon>
        <taxon>Eurotiomycetidae</taxon>
        <taxon>Eurotiales</taxon>
        <taxon>Aspergillaceae</taxon>
        <taxon>Aspergillus</taxon>
        <taxon>Aspergillus subgen. Circumdati</taxon>
    </lineage>
</organism>
<dbReference type="RefSeq" id="XP_025427832.1">
    <property type="nucleotide sequence ID" value="XM_025575826.1"/>
</dbReference>
<feature type="region of interest" description="Disordered" evidence="2">
    <location>
        <begin position="545"/>
        <end position="584"/>
    </location>
</feature>
<evidence type="ECO:0000259" key="3">
    <source>
        <dbReference type="SMART" id="SM00853"/>
    </source>
</evidence>
<dbReference type="AlphaFoldDB" id="A0A318ZE62"/>
<dbReference type="GO" id="GO:0016887">
    <property type="term" value="F:ATP hydrolysis activity"/>
    <property type="evidence" value="ECO:0007669"/>
    <property type="project" value="InterPro"/>
</dbReference>
<evidence type="ECO:0000256" key="2">
    <source>
        <dbReference type="SAM" id="MobiDB-lite"/>
    </source>
</evidence>
<dbReference type="Pfam" id="PF13589">
    <property type="entry name" value="HATPase_c_3"/>
    <property type="match status" value="1"/>
</dbReference>
<dbReference type="Gene3D" id="3.30.1540.20">
    <property type="entry name" value="MutL, C-terminal domain, dimerisation subdomain"/>
    <property type="match status" value="2"/>
</dbReference>
<accession>A0A318ZE62</accession>
<dbReference type="Gene3D" id="3.30.565.10">
    <property type="entry name" value="Histidine kinase-like ATPase, C-terminal domain"/>
    <property type="match status" value="1"/>
</dbReference>
<dbReference type="GO" id="GO:0005524">
    <property type="term" value="F:ATP binding"/>
    <property type="evidence" value="ECO:0007669"/>
    <property type="project" value="InterPro"/>
</dbReference>
<dbReference type="GO" id="GO:0140664">
    <property type="term" value="F:ATP-dependent DNA damage sensor activity"/>
    <property type="evidence" value="ECO:0007669"/>
    <property type="project" value="InterPro"/>
</dbReference>
<dbReference type="InterPro" id="IPR038973">
    <property type="entry name" value="MutL/Mlh/Pms-like"/>
</dbReference>
<evidence type="ECO:0000313" key="4">
    <source>
        <dbReference type="EMBL" id="PYH41850.1"/>
    </source>
</evidence>
<dbReference type="OrthoDB" id="429932at2759"/>
<dbReference type="GO" id="GO:0032300">
    <property type="term" value="C:mismatch repair complex"/>
    <property type="evidence" value="ECO:0007669"/>
    <property type="project" value="InterPro"/>
</dbReference>
<keyword evidence="5" id="KW-1185">Reference proteome</keyword>
<comment type="similarity">
    <text evidence="1">Belongs to the DNA mismatch repair MutL/HexB family.</text>
</comment>
<dbReference type="STRING" id="1450539.A0A318ZE62"/>
<dbReference type="InterPro" id="IPR014790">
    <property type="entry name" value="MutL_C"/>
</dbReference>
<dbReference type="PANTHER" id="PTHR10073:SF47">
    <property type="entry name" value="DNA MISMATCH REPAIR PROTEIN MLH3"/>
    <property type="match status" value="1"/>
</dbReference>
<dbReference type="GeneID" id="37077054"/>
<name>A0A318ZE62_9EURO</name>
<reference evidence="4 5" key="1">
    <citation type="submission" date="2016-12" db="EMBL/GenBank/DDBJ databases">
        <title>The genomes of Aspergillus section Nigri reveals drivers in fungal speciation.</title>
        <authorList>
            <consortium name="DOE Joint Genome Institute"/>
            <person name="Vesth T.C."/>
            <person name="Nybo J."/>
            <person name="Theobald S."/>
            <person name="Brandl J."/>
            <person name="Frisvad J.C."/>
            <person name="Nielsen K.F."/>
            <person name="Lyhne E.K."/>
            <person name="Kogle M.E."/>
            <person name="Kuo A."/>
            <person name="Riley R."/>
            <person name="Clum A."/>
            <person name="Nolan M."/>
            <person name="Lipzen A."/>
            <person name="Salamov A."/>
            <person name="Henrissat B."/>
            <person name="Wiebenga A."/>
            <person name="De Vries R.P."/>
            <person name="Grigoriev I.V."/>
            <person name="Mortensen U.H."/>
            <person name="Andersen M.R."/>
            <person name="Baker S.E."/>
        </authorList>
    </citation>
    <scope>NUCLEOTIDE SEQUENCE [LARGE SCALE GENOMIC DNA]</scope>
    <source>
        <strain evidence="4 5">JOP 1030-1</strain>
    </source>
</reference>
<dbReference type="InterPro" id="IPR037198">
    <property type="entry name" value="MutL_C_sf"/>
</dbReference>
<dbReference type="Proteomes" id="UP000248349">
    <property type="component" value="Unassembled WGS sequence"/>
</dbReference>
<protein>
    <recommendedName>
        <fullName evidence="3">MutL C-terminal dimerisation domain-containing protein</fullName>
    </recommendedName>
</protein>
<evidence type="ECO:0000313" key="5">
    <source>
        <dbReference type="Proteomes" id="UP000248349"/>
    </source>
</evidence>
<sequence length="934" mass="104230">MNSDDPRIQPLPPAVVAKIKSSTTITSLKGVIIDLVKNALDANAQTVYITVDFPRGGCIVEDDGDGIPPFEFDSNGGLGKAHHTSRLCPARYMYGHRGSFLSSLSALSILTITSRHLGHDTTNTLVFHHATPILRLTPAPSYHELRFGSHGTSITVNDLFGNLPVRVKSRALALQKPEEIERQWDDLRQLLVALMLANNQLAKLVVMDASREKKLSLCHRAKCHETESMLELQRINSILYQACLVGNRNHEHWDLVSASVPGFQIQAAISPMPSPTKKVQFVSLGPEPMLPQSNANIVYTEVNRIFALSDFETARGSPSSAAKVEIAPSGDERIANSSSKESTKFPMFYIRIIGQDCTCFASDIQCARESILPIQRILDVLEAMLSEFLRQRGLRPRAARKRRHTLPKECLWPWDHQAGQSSSTCSTEKILYPLVKVPDVRRTPTISHHFANWTRIKSASTISQDLNATRRVPKLSAALYSNPLQRPELSFKTGPGDAIVAQHSVKRTHLEAFHEHDSNNGHSGHLTVRTDPCTGRSHMINCRTGQSTETESSSYPFSRPRSTGSLVGMRKLEDENRPSSAVPQRPRNAWVDNLLDVWENPIFGRPETLIHILDLETSHRTSTLNSTFYLNTFGVSKYRGKLRKDDLNRSHIIAQVDRKFILAAIGPSASKPNTTLVLIDQHAADERCRVEALLASFFSTVSTDITASVRLGDPIVFEIPATEVSLFHRYEKFYSGWGVHYSIKQGPRDARALFIAHALPVLIAERCRTEPELVSQLIREDICRREESRGWGVPRSAVSLRESCPDSRPGISHDAITSCGNSVARRNSWLGRLNNCPQGIIELLNSRACRTAIMFNDVLEVKECQSLVRRLLDCNFPFLCAHGRPSMIPILDINTPPSYHLGLGLDDGQTDEYTYDERCNGGFVDAYKRWQGDV</sequence>
<proteinExistence type="inferred from homology"/>
<dbReference type="GO" id="GO:0006298">
    <property type="term" value="P:mismatch repair"/>
    <property type="evidence" value="ECO:0007669"/>
    <property type="project" value="InterPro"/>
</dbReference>
<dbReference type="InterPro" id="IPR042120">
    <property type="entry name" value="MutL_C_dimsub"/>
</dbReference>
<feature type="domain" description="MutL C-terminal dimerisation" evidence="3">
    <location>
        <begin position="652"/>
        <end position="859"/>
    </location>
</feature>
<dbReference type="SUPFAM" id="SSF55874">
    <property type="entry name" value="ATPase domain of HSP90 chaperone/DNA topoisomerase II/histidine kinase"/>
    <property type="match status" value="1"/>
</dbReference>
<feature type="compositionally biased region" description="Polar residues" evidence="2">
    <location>
        <begin position="545"/>
        <end position="565"/>
    </location>
</feature>
<dbReference type="InterPro" id="IPR036890">
    <property type="entry name" value="HATPase_C_sf"/>
</dbReference>
<gene>
    <name evidence="4" type="ORF">BP01DRAFT_360049</name>
</gene>
<dbReference type="SUPFAM" id="SSF118116">
    <property type="entry name" value="DNA mismatch repair protein MutL"/>
    <property type="match status" value="2"/>
</dbReference>
<dbReference type="EMBL" id="KZ821259">
    <property type="protein sequence ID" value="PYH41850.1"/>
    <property type="molecule type" value="Genomic_DNA"/>
</dbReference>